<feature type="transmembrane region" description="Helical" evidence="2">
    <location>
        <begin position="38"/>
        <end position="62"/>
    </location>
</feature>
<evidence type="ECO:0000313" key="4">
    <source>
        <dbReference type="Proteomes" id="UP000548476"/>
    </source>
</evidence>
<feature type="transmembrane region" description="Helical" evidence="2">
    <location>
        <begin position="7"/>
        <end position="26"/>
    </location>
</feature>
<dbReference type="AlphaFoldDB" id="A0A841G0R1"/>
<evidence type="ECO:0000256" key="1">
    <source>
        <dbReference type="SAM" id="MobiDB-lite"/>
    </source>
</evidence>
<feature type="transmembrane region" description="Helical" evidence="2">
    <location>
        <begin position="269"/>
        <end position="293"/>
    </location>
</feature>
<name>A0A841G0R1_9ACTN</name>
<sequence>MTRNLPVVTAVGALAYGALRAAWAWLGAPELPPMGGDLIVFTGWAPTSLCLAAAGIAIGLRLSGRSRALIVAGFGVAAALLVADALFLLDIVGVLTFGVDTGPEAAALASRTGCAAVALLLLASVVRYRRGMRGTCPRCGRRESSPPMTTVPGWARAGAWTAVAGCLVRVGAQIAVGFDGMPLNGSLVVFEGGFLLAGTLLPLALVHRWGRVWPRWTLFLAGRRVPRRLVLGPAVVFATGLVVYFGIALSQMAVSTATGDFDGGTLPAAFYWVAVPAYWAWGLGMGAASVAYFQLTRPACAACGRGESRLGAWSPSHTSDHPEPSARRPSGV</sequence>
<dbReference type="Proteomes" id="UP000548476">
    <property type="component" value="Unassembled WGS sequence"/>
</dbReference>
<protein>
    <submittedName>
        <fullName evidence="3">Uncharacterized protein</fullName>
    </submittedName>
</protein>
<dbReference type="EMBL" id="JACHGT010000016">
    <property type="protein sequence ID" value="MBB6038269.1"/>
    <property type="molecule type" value="Genomic_DNA"/>
</dbReference>
<proteinExistence type="predicted"/>
<dbReference type="RefSeq" id="WP_184791073.1">
    <property type="nucleotide sequence ID" value="NZ_BONT01000008.1"/>
</dbReference>
<keyword evidence="2" id="KW-1133">Transmembrane helix</keyword>
<gene>
    <name evidence="3" type="ORF">HNR73_006152</name>
</gene>
<feature type="region of interest" description="Disordered" evidence="1">
    <location>
        <begin position="310"/>
        <end position="332"/>
    </location>
</feature>
<organism evidence="3 4">
    <name type="scientific">Phytomonospora endophytica</name>
    <dbReference type="NCBI Taxonomy" id="714109"/>
    <lineage>
        <taxon>Bacteria</taxon>
        <taxon>Bacillati</taxon>
        <taxon>Actinomycetota</taxon>
        <taxon>Actinomycetes</taxon>
        <taxon>Micromonosporales</taxon>
        <taxon>Micromonosporaceae</taxon>
        <taxon>Phytomonospora</taxon>
    </lineage>
</organism>
<comment type="caution">
    <text evidence="3">The sequence shown here is derived from an EMBL/GenBank/DDBJ whole genome shotgun (WGS) entry which is preliminary data.</text>
</comment>
<feature type="transmembrane region" description="Helical" evidence="2">
    <location>
        <begin position="105"/>
        <end position="128"/>
    </location>
</feature>
<feature type="transmembrane region" description="Helical" evidence="2">
    <location>
        <begin position="229"/>
        <end position="249"/>
    </location>
</feature>
<accession>A0A841G0R1</accession>
<feature type="transmembrane region" description="Helical" evidence="2">
    <location>
        <begin position="157"/>
        <end position="176"/>
    </location>
</feature>
<keyword evidence="2" id="KW-0812">Transmembrane</keyword>
<feature type="transmembrane region" description="Helical" evidence="2">
    <location>
        <begin position="188"/>
        <end position="209"/>
    </location>
</feature>
<keyword evidence="2" id="KW-0472">Membrane</keyword>
<reference evidence="3 4" key="1">
    <citation type="submission" date="2020-08" db="EMBL/GenBank/DDBJ databases">
        <title>Genomic Encyclopedia of Type Strains, Phase IV (KMG-IV): sequencing the most valuable type-strain genomes for metagenomic binning, comparative biology and taxonomic classification.</title>
        <authorList>
            <person name="Goeker M."/>
        </authorList>
    </citation>
    <scope>NUCLEOTIDE SEQUENCE [LARGE SCALE GENOMIC DNA]</scope>
    <source>
        <strain evidence="3 4">YIM 65646</strain>
    </source>
</reference>
<keyword evidence="4" id="KW-1185">Reference proteome</keyword>
<evidence type="ECO:0000313" key="3">
    <source>
        <dbReference type="EMBL" id="MBB6038269.1"/>
    </source>
</evidence>
<evidence type="ECO:0000256" key="2">
    <source>
        <dbReference type="SAM" id="Phobius"/>
    </source>
</evidence>
<feature type="transmembrane region" description="Helical" evidence="2">
    <location>
        <begin position="69"/>
        <end position="99"/>
    </location>
</feature>